<gene>
    <name evidence="4" type="ORF">L9F63_017828</name>
</gene>
<dbReference type="PROSITE" id="PS50041">
    <property type="entry name" value="C_TYPE_LECTIN_2"/>
    <property type="match status" value="1"/>
</dbReference>
<protein>
    <recommendedName>
        <fullName evidence="3">C-type lectin domain-containing protein</fullName>
    </recommendedName>
</protein>
<dbReference type="Gene3D" id="3.10.100.10">
    <property type="entry name" value="Mannose-Binding Protein A, subunit A"/>
    <property type="match status" value="1"/>
</dbReference>
<keyword evidence="2" id="KW-1015">Disulfide bond</keyword>
<sequence length="132" mass="15326">MAVTRGEITYVYRVNNTFQNWHQAFESCYNMAWGSKLAILDFDESEAEENIVKILPELDPSMCYYVGYHDLFYEGHFLDIEGRELRYTKWFEGQPDNRGGDENCVSLINGLKLADTSCHKPNCYAICMEPET</sequence>
<dbReference type="GO" id="GO:0030246">
    <property type="term" value="F:carbohydrate binding"/>
    <property type="evidence" value="ECO:0007669"/>
    <property type="project" value="UniProtKB-KW"/>
</dbReference>
<dbReference type="PANTHER" id="PTHR22799:SF6">
    <property type="entry name" value="C-TYPE LECTIN DOMAIN FAMILY 4 MEMBER M-LIKE"/>
    <property type="match status" value="1"/>
</dbReference>
<dbReference type="PANTHER" id="PTHR22799">
    <property type="entry name" value="TETRANECTIN-RELATED"/>
    <property type="match status" value="1"/>
</dbReference>
<dbReference type="InterPro" id="IPR051663">
    <property type="entry name" value="CLec_Tetranectin-domain"/>
</dbReference>
<evidence type="ECO:0000259" key="3">
    <source>
        <dbReference type="PROSITE" id="PS50041"/>
    </source>
</evidence>
<dbReference type="InterPro" id="IPR001304">
    <property type="entry name" value="C-type_lectin-like"/>
</dbReference>
<dbReference type="SUPFAM" id="SSF56436">
    <property type="entry name" value="C-type lectin-like"/>
    <property type="match status" value="1"/>
</dbReference>
<reference evidence="4" key="1">
    <citation type="journal article" date="2023" name="IScience">
        <title>Live-bearing cockroach genome reveals convergent evolutionary mechanisms linked to viviparity in insects and beyond.</title>
        <authorList>
            <person name="Fouks B."/>
            <person name="Harrison M.C."/>
            <person name="Mikhailova A.A."/>
            <person name="Marchal E."/>
            <person name="English S."/>
            <person name="Carruthers M."/>
            <person name="Jennings E.C."/>
            <person name="Chiamaka E.L."/>
            <person name="Frigard R.A."/>
            <person name="Pippel M."/>
            <person name="Attardo G.M."/>
            <person name="Benoit J.B."/>
            <person name="Bornberg-Bauer E."/>
            <person name="Tobe S.S."/>
        </authorList>
    </citation>
    <scope>NUCLEOTIDE SEQUENCE</scope>
    <source>
        <strain evidence="4">Stay&amp;Tobe</strain>
    </source>
</reference>
<feature type="domain" description="C-type lectin" evidence="3">
    <location>
        <begin position="12"/>
        <end position="120"/>
    </location>
</feature>
<dbReference type="InterPro" id="IPR016186">
    <property type="entry name" value="C-type_lectin-like/link_sf"/>
</dbReference>
<dbReference type="Pfam" id="PF00059">
    <property type="entry name" value="Lectin_C"/>
    <property type="match status" value="1"/>
</dbReference>
<evidence type="ECO:0000256" key="2">
    <source>
        <dbReference type="ARBA" id="ARBA00023157"/>
    </source>
</evidence>
<dbReference type="Proteomes" id="UP001233999">
    <property type="component" value="Unassembled WGS sequence"/>
</dbReference>
<name>A0AAD7ZY46_DIPPU</name>
<accession>A0AAD7ZY46</accession>
<dbReference type="SMART" id="SM00034">
    <property type="entry name" value="CLECT"/>
    <property type="match status" value="1"/>
</dbReference>
<dbReference type="PROSITE" id="PS00615">
    <property type="entry name" value="C_TYPE_LECTIN_1"/>
    <property type="match status" value="1"/>
</dbReference>
<comment type="caution">
    <text evidence="4">The sequence shown here is derived from an EMBL/GenBank/DDBJ whole genome shotgun (WGS) entry which is preliminary data.</text>
</comment>
<dbReference type="AlphaFoldDB" id="A0AAD7ZY46"/>
<dbReference type="InterPro" id="IPR018378">
    <property type="entry name" value="C-type_lectin_CS"/>
</dbReference>
<reference evidence="4" key="2">
    <citation type="submission" date="2023-05" db="EMBL/GenBank/DDBJ databases">
        <authorList>
            <person name="Fouks B."/>
        </authorList>
    </citation>
    <scope>NUCLEOTIDE SEQUENCE</scope>
    <source>
        <strain evidence="4">Stay&amp;Tobe</strain>
        <tissue evidence="4">Testes</tissue>
    </source>
</reference>
<dbReference type="EMBL" id="JASPKZ010005297">
    <property type="protein sequence ID" value="KAJ9588888.1"/>
    <property type="molecule type" value="Genomic_DNA"/>
</dbReference>
<evidence type="ECO:0000256" key="1">
    <source>
        <dbReference type="ARBA" id="ARBA00022734"/>
    </source>
</evidence>
<organism evidence="4 5">
    <name type="scientific">Diploptera punctata</name>
    <name type="common">Pacific beetle cockroach</name>
    <dbReference type="NCBI Taxonomy" id="6984"/>
    <lineage>
        <taxon>Eukaryota</taxon>
        <taxon>Metazoa</taxon>
        <taxon>Ecdysozoa</taxon>
        <taxon>Arthropoda</taxon>
        <taxon>Hexapoda</taxon>
        <taxon>Insecta</taxon>
        <taxon>Pterygota</taxon>
        <taxon>Neoptera</taxon>
        <taxon>Polyneoptera</taxon>
        <taxon>Dictyoptera</taxon>
        <taxon>Blattodea</taxon>
        <taxon>Blaberoidea</taxon>
        <taxon>Blaberidae</taxon>
        <taxon>Diplopterinae</taxon>
        <taxon>Diploptera</taxon>
    </lineage>
</organism>
<evidence type="ECO:0000313" key="4">
    <source>
        <dbReference type="EMBL" id="KAJ9588888.1"/>
    </source>
</evidence>
<proteinExistence type="predicted"/>
<evidence type="ECO:0000313" key="5">
    <source>
        <dbReference type="Proteomes" id="UP001233999"/>
    </source>
</evidence>
<keyword evidence="1" id="KW-0430">Lectin</keyword>
<keyword evidence="5" id="KW-1185">Reference proteome</keyword>
<dbReference type="InterPro" id="IPR016187">
    <property type="entry name" value="CTDL_fold"/>
</dbReference>